<dbReference type="InterPro" id="IPR000994">
    <property type="entry name" value="Pept_M24"/>
</dbReference>
<dbReference type="AlphaFoldDB" id="A0AAV1HSE9"/>
<feature type="domain" description="Peptidase M24" evidence="3">
    <location>
        <begin position="24"/>
        <end position="199"/>
    </location>
</feature>
<dbReference type="FunFam" id="1.10.10.10:FF:000029">
    <property type="entry name" value="Proliferation-associated 2G4, a"/>
    <property type="match status" value="1"/>
</dbReference>
<dbReference type="InterPro" id="IPR001714">
    <property type="entry name" value="Pept_M24_MAP"/>
</dbReference>
<dbReference type="InterPro" id="IPR047113">
    <property type="entry name" value="PA2G4/ARX1"/>
</dbReference>
<evidence type="ECO:0000256" key="1">
    <source>
        <dbReference type="ARBA" id="ARBA00007319"/>
    </source>
</evidence>
<dbReference type="PANTHER" id="PTHR10804">
    <property type="entry name" value="PROTEASE FAMILY M24 METHIONYL AMINOPEPTIDASE, AMINOPEPTIDASE P"/>
    <property type="match status" value="1"/>
</dbReference>
<dbReference type="NCBIfam" id="TIGR00495">
    <property type="entry name" value="crvDNA_42K"/>
    <property type="match status" value="1"/>
</dbReference>
<proteinExistence type="inferred from homology"/>
<evidence type="ECO:0000259" key="3">
    <source>
        <dbReference type="Pfam" id="PF00557"/>
    </source>
</evidence>
<sequence>MSDYESENEEGQELDLSNSDVVTKYKTAAEITNNALATVIKAAKSGAKILDLCTKGDTHIEEAVSKVFKGKTIEKGVAFPTCVSVNSIVGHFSPLGEDTSELKDGDVVKIDLGSHIDGFVATAAHTLVVQTDEDAAVTGKAADVIAAANTALEAAIRLIRPGKKIADVSGPLQQIAEAYGTSLVEGVLSHQLKQFVIDGNKCVLNKPTPEHRAEDAEFEQNEVYGIDILMSTGEGKAKVLDEKETTVYKRALDQEYKLKLKASRQIFSEINKKYPTMPFTVRSLDSKQGRLGLVECLNHGLLHPYPVLHEKNGELVAQFKATVLLMANGSDRVTSAPLQKLETDKKVEDEEVKKLLASSIKSKKKNKPKKKRGAHAANGAEGDEVVKEKELEEAREGIRAL</sequence>
<dbReference type="InterPro" id="IPR036388">
    <property type="entry name" value="WH-like_DNA-bd_sf"/>
</dbReference>
<dbReference type="EMBL" id="CAUYUE010000001">
    <property type="protein sequence ID" value="CAK0737387.1"/>
    <property type="molecule type" value="Genomic_DNA"/>
</dbReference>
<dbReference type="InterPro" id="IPR036390">
    <property type="entry name" value="WH_DNA-bd_sf"/>
</dbReference>
<comment type="similarity">
    <text evidence="1">Belongs to the peptidase M24 family.</text>
</comment>
<organism evidence="4 5">
    <name type="scientific">Coccomyxa viridis</name>
    <dbReference type="NCBI Taxonomy" id="1274662"/>
    <lineage>
        <taxon>Eukaryota</taxon>
        <taxon>Viridiplantae</taxon>
        <taxon>Chlorophyta</taxon>
        <taxon>core chlorophytes</taxon>
        <taxon>Trebouxiophyceae</taxon>
        <taxon>Trebouxiophyceae incertae sedis</taxon>
        <taxon>Coccomyxaceae</taxon>
        <taxon>Coccomyxa</taxon>
    </lineage>
</organism>
<dbReference type="Gene3D" id="1.10.10.10">
    <property type="entry name" value="Winged helix-like DNA-binding domain superfamily/Winged helix DNA-binding domain"/>
    <property type="match status" value="1"/>
</dbReference>
<dbReference type="SUPFAM" id="SSF55920">
    <property type="entry name" value="Creatinase/aminopeptidase"/>
    <property type="match status" value="1"/>
</dbReference>
<feature type="region of interest" description="Disordered" evidence="2">
    <location>
        <begin position="359"/>
        <end position="401"/>
    </location>
</feature>
<evidence type="ECO:0000313" key="4">
    <source>
        <dbReference type="EMBL" id="CAK0737387.1"/>
    </source>
</evidence>
<dbReference type="PRINTS" id="PR00599">
    <property type="entry name" value="MAPEPTIDASE"/>
</dbReference>
<dbReference type="Gene3D" id="3.90.230.10">
    <property type="entry name" value="Creatinase/methionine aminopeptidase superfamily"/>
    <property type="match status" value="1"/>
</dbReference>
<evidence type="ECO:0000256" key="2">
    <source>
        <dbReference type="SAM" id="MobiDB-lite"/>
    </source>
</evidence>
<dbReference type="SUPFAM" id="SSF46785">
    <property type="entry name" value="Winged helix' DNA-binding domain"/>
    <property type="match status" value="1"/>
</dbReference>
<dbReference type="InterPro" id="IPR036005">
    <property type="entry name" value="Creatinase/aminopeptidase-like"/>
</dbReference>
<reference evidence="4 5" key="1">
    <citation type="submission" date="2023-10" db="EMBL/GenBank/DDBJ databases">
        <authorList>
            <person name="Maclean D."/>
            <person name="Macfadyen A."/>
        </authorList>
    </citation>
    <scope>NUCLEOTIDE SEQUENCE [LARGE SCALE GENOMIC DNA]</scope>
</reference>
<protein>
    <recommendedName>
        <fullName evidence="3">Peptidase M24 domain-containing protein</fullName>
    </recommendedName>
</protein>
<evidence type="ECO:0000313" key="5">
    <source>
        <dbReference type="Proteomes" id="UP001314263"/>
    </source>
</evidence>
<dbReference type="PANTHER" id="PTHR10804:SF11">
    <property type="entry name" value="PROLIFERATION-ASSOCIATED PROTEIN 2G4"/>
    <property type="match status" value="1"/>
</dbReference>
<feature type="compositionally biased region" description="Basic residues" evidence="2">
    <location>
        <begin position="361"/>
        <end position="374"/>
    </location>
</feature>
<dbReference type="CDD" id="cd01089">
    <property type="entry name" value="PA2G4-like"/>
    <property type="match status" value="1"/>
</dbReference>
<dbReference type="Pfam" id="PF00557">
    <property type="entry name" value="Peptidase_M24"/>
    <property type="match status" value="1"/>
</dbReference>
<feature type="compositionally biased region" description="Basic and acidic residues" evidence="2">
    <location>
        <begin position="384"/>
        <end position="401"/>
    </location>
</feature>
<comment type="caution">
    <text evidence="4">The sequence shown here is derived from an EMBL/GenBank/DDBJ whole genome shotgun (WGS) entry which is preliminary data.</text>
</comment>
<gene>
    <name evidence="4" type="ORF">CVIRNUC_000904</name>
</gene>
<dbReference type="InterPro" id="IPR004545">
    <property type="entry name" value="PA2G4"/>
</dbReference>
<keyword evidence="5" id="KW-1185">Reference proteome</keyword>
<name>A0AAV1HSE9_9CHLO</name>
<accession>A0AAV1HSE9</accession>
<dbReference type="Proteomes" id="UP001314263">
    <property type="component" value="Unassembled WGS sequence"/>
</dbReference>